<feature type="transmembrane region" description="Helical" evidence="1">
    <location>
        <begin position="108"/>
        <end position="127"/>
    </location>
</feature>
<reference evidence="2" key="1">
    <citation type="journal article" date="2014" name="Front. Microbiol.">
        <title>High frequency of phylogenetically diverse reductive dehalogenase-homologous genes in deep subseafloor sedimentary metagenomes.</title>
        <authorList>
            <person name="Kawai M."/>
            <person name="Futagami T."/>
            <person name="Toyoda A."/>
            <person name="Takaki Y."/>
            <person name="Nishi S."/>
            <person name="Hori S."/>
            <person name="Arai W."/>
            <person name="Tsubouchi T."/>
            <person name="Morono Y."/>
            <person name="Uchiyama I."/>
            <person name="Ito T."/>
            <person name="Fujiyama A."/>
            <person name="Inagaki F."/>
            <person name="Takami H."/>
        </authorList>
    </citation>
    <scope>NUCLEOTIDE SEQUENCE</scope>
    <source>
        <strain evidence="2">Expedition CK06-06</strain>
    </source>
</reference>
<protein>
    <recommendedName>
        <fullName evidence="3">Spermine synthase</fullName>
    </recommendedName>
</protein>
<evidence type="ECO:0000313" key="2">
    <source>
        <dbReference type="EMBL" id="GAI16412.1"/>
    </source>
</evidence>
<name>X1LAR4_9ZZZZ</name>
<gene>
    <name evidence="2" type="ORF">S06H3_16387</name>
</gene>
<dbReference type="EMBL" id="BARV01008104">
    <property type="protein sequence ID" value="GAI16412.1"/>
    <property type="molecule type" value="Genomic_DNA"/>
</dbReference>
<accession>X1LAR4</accession>
<feature type="transmembrane region" description="Helical" evidence="1">
    <location>
        <begin position="217"/>
        <end position="236"/>
    </location>
</feature>
<feature type="transmembrane region" description="Helical" evidence="1">
    <location>
        <begin position="148"/>
        <end position="168"/>
    </location>
</feature>
<sequence>MKKSLILALLLMGFTGTLAQVVLIRELLVTFYGNELSIGIILANWLILEAAGSFFLGRIAKKPERSVDAYVALQFAIAIFLPLAVYGARVVKTMLGIPPGEMVGLFPVFYSSLLLLAPLSLADGAKFTIGCRIYSNLTKEAAPSIARVYIYEAIGAVIGGVLLAFLIIPHFHSIEVALGVGGLNLISAILLIALFRKPFLPNLKARHRLDLNFLRRGPYFLLVGIILLASTGYVLLSPKADEIHNLSTQSQWQDFDLQYYQNSNYGNVA</sequence>
<feature type="transmembrane region" description="Helical" evidence="1">
    <location>
        <begin position="69"/>
        <end position="88"/>
    </location>
</feature>
<keyword evidence="1" id="KW-0472">Membrane</keyword>
<proteinExistence type="predicted"/>
<organism evidence="2">
    <name type="scientific">marine sediment metagenome</name>
    <dbReference type="NCBI Taxonomy" id="412755"/>
    <lineage>
        <taxon>unclassified sequences</taxon>
        <taxon>metagenomes</taxon>
        <taxon>ecological metagenomes</taxon>
    </lineage>
</organism>
<keyword evidence="1" id="KW-1133">Transmembrane helix</keyword>
<comment type="caution">
    <text evidence="2">The sequence shown here is derived from an EMBL/GenBank/DDBJ whole genome shotgun (WGS) entry which is preliminary data.</text>
</comment>
<keyword evidence="1" id="KW-0812">Transmembrane</keyword>
<dbReference type="AlphaFoldDB" id="X1LAR4"/>
<feature type="transmembrane region" description="Helical" evidence="1">
    <location>
        <begin position="174"/>
        <end position="196"/>
    </location>
</feature>
<evidence type="ECO:0000256" key="1">
    <source>
        <dbReference type="SAM" id="Phobius"/>
    </source>
</evidence>
<feature type="non-terminal residue" evidence="2">
    <location>
        <position position="269"/>
    </location>
</feature>
<evidence type="ECO:0008006" key="3">
    <source>
        <dbReference type="Google" id="ProtNLM"/>
    </source>
</evidence>
<feature type="transmembrane region" description="Helical" evidence="1">
    <location>
        <begin position="35"/>
        <end position="57"/>
    </location>
</feature>